<keyword evidence="2" id="KW-1185">Reference proteome</keyword>
<evidence type="ECO:0000313" key="2">
    <source>
        <dbReference type="Proteomes" id="UP000536179"/>
    </source>
</evidence>
<proteinExistence type="predicted"/>
<comment type="caution">
    <text evidence="1">The sequence shown here is derived from an EMBL/GenBank/DDBJ whole genome shotgun (WGS) entry which is preliminary data.</text>
</comment>
<dbReference type="AlphaFoldDB" id="A0A7W5H668"/>
<dbReference type="Proteomes" id="UP000536179">
    <property type="component" value="Unassembled WGS sequence"/>
</dbReference>
<evidence type="ECO:0000313" key="1">
    <source>
        <dbReference type="EMBL" id="MBB3206586.1"/>
    </source>
</evidence>
<dbReference type="EMBL" id="JACHXU010000007">
    <property type="protein sequence ID" value="MBB3206586.1"/>
    <property type="molecule type" value="Genomic_DNA"/>
</dbReference>
<name>A0A7W5H668_9BACT</name>
<gene>
    <name evidence="1" type="ORF">FHS27_002398</name>
</gene>
<dbReference type="RefSeq" id="WP_184305067.1">
    <property type="nucleotide sequence ID" value="NZ_JACHXU010000007.1"/>
</dbReference>
<reference evidence="1 2" key="1">
    <citation type="submission" date="2020-08" db="EMBL/GenBank/DDBJ databases">
        <title>Genomic Encyclopedia of Type Strains, Phase III (KMG-III): the genomes of soil and plant-associated and newly described type strains.</title>
        <authorList>
            <person name="Whitman W."/>
        </authorList>
    </citation>
    <scope>NUCLEOTIDE SEQUENCE [LARGE SCALE GENOMIC DNA]</scope>
    <source>
        <strain evidence="1 2">CECT 8075</strain>
    </source>
</reference>
<organism evidence="1 2">
    <name type="scientific">Aporhodopirellula rubra</name>
    <dbReference type="NCBI Taxonomy" id="980271"/>
    <lineage>
        <taxon>Bacteria</taxon>
        <taxon>Pseudomonadati</taxon>
        <taxon>Planctomycetota</taxon>
        <taxon>Planctomycetia</taxon>
        <taxon>Pirellulales</taxon>
        <taxon>Pirellulaceae</taxon>
        <taxon>Aporhodopirellula</taxon>
    </lineage>
</organism>
<sequence length="73" mass="8499">MLRNRDAGWGNDSPLESLRFHSFELSEEGERDCRIVAREMGSITHFDPWSNQCSETASVFVDALLSRQIRRER</sequence>
<protein>
    <submittedName>
        <fullName evidence="1">Uncharacterized protein</fullName>
    </submittedName>
</protein>
<accession>A0A7W5H668</accession>